<organism evidence="2 3">
    <name type="scientific">Microlunatus antarcticus</name>
    <dbReference type="NCBI Taxonomy" id="53388"/>
    <lineage>
        <taxon>Bacteria</taxon>
        <taxon>Bacillati</taxon>
        <taxon>Actinomycetota</taxon>
        <taxon>Actinomycetes</taxon>
        <taxon>Propionibacteriales</taxon>
        <taxon>Propionibacteriaceae</taxon>
        <taxon>Microlunatus</taxon>
    </lineage>
</organism>
<dbReference type="InterPro" id="IPR025159">
    <property type="entry name" value="AbiEi_N"/>
</dbReference>
<protein>
    <recommendedName>
        <fullName evidence="1">AbiEi antitoxin N-terminal domain-containing protein</fullName>
    </recommendedName>
</protein>
<sequence>MDPLLDLRLPYRDFFTRREALELGETDRSLSTALRAGRLVRLRHGVYAFAERLVGLQDEERHLLLARAAVAQQRGAVALAGPTAALQHGFAVFGHDLQVVHLARLDGGSARRETGIVHHRIGAAVSDGITSRNGLLTVSPEDAVWQVALLSSLEGGVVTADSALHQLPALVGPLARVVGRSPFHPHSRTARLALRLARREAESPGESLTRMACYRHGIPAPTLQHKVHDEVGRLLGVSDLYWEGCRLLGEFDGRIKYERLRKEGETATDVVTREKTREDGMRSTGRGMSRFIWSEVQPGSTARRMAKLRQELEQSRRLYVRVAS</sequence>
<feature type="domain" description="AbiEi antitoxin N-terminal" evidence="1">
    <location>
        <begin position="5"/>
        <end position="50"/>
    </location>
</feature>
<evidence type="ECO:0000313" key="2">
    <source>
        <dbReference type="EMBL" id="MBB3327402.1"/>
    </source>
</evidence>
<accession>A0A7W5JW27</accession>
<dbReference type="Proteomes" id="UP000565572">
    <property type="component" value="Unassembled WGS sequence"/>
</dbReference>
<gene>
    <name evidence="2" type="ORF">FHX39_002346</name>
</gene>
<evidence type="ECO:0000259" key="1">
    <source>
        <dbReference type="Pfam" id="PF13338"/>
    </source>
</evidence>
<comment type="caution">
    <text evidence="2">The sequence shown here is derived from an EMBL/GenBank/DDBJ whole genome shotgun (WGS) entry which is preliminary data.</text>
</comment>
<dbReference type="RefSeq" id="WP_183338609.1">
    <property type="nucleotide sequence ID" value="NZ_JACHZG010000001.1"/>
</dbReference>
<dbReference type="AlphaFoldDB" id="A0A7W5JW27"/>
<dbReference type="EMBL" id="JACHZG010000001">
    <property type="protein sequence ID" value="MBB3327402.1"/>
    <property type="molecule type" value="Genomic_DNA"/>
</dbReference>
<dbReference type="Pfam" id="PF13338">
    <property type="entry name" value="AbiEi_4"/>
    <property type="match status" value="1"/>
</dbReference>
<name>A0A7W5JW27_9ACTN</name>
<proteinExistence type="predicted"/>
<evidence type="ECO:0000313" key="3">
    <source>
        <dbReference type="Proteomes" id="UP000565572"/>
    </source>
</evidence>
<keyword evidence="3" id="KW-1185">Reference proteome</keyword>
<reference evidence="2 3" key="1">
    <citation type="submission" date="2020-08" db="EMBL/GenBank/DDBJ databases">
        <title>Sequencing the genomes of 1000 actinobacteria strains.</title>
        <authorList>
            <person name="Klenk H.-P."/>
        </authorList>
    </citation>
    <scope>NUCLEOTIDE SEQUENCE [LARGE SCALE GENOMIC DNA]</scope>
    <source>
        <strain evidence="2 3">DSM 11053</strain>
    </source>
</reference>